<comment type="caution">
    <text evidence="2">The sequence shown here is derived from an EMBL/GenBank/DDBJ whole genome shotgun (WGS) entry which is preliminary data.</text>
</comment>
<name>A0A370FDV9_9BURK</name>
<keyword evidence="3" id="KW-1185">Reference proteome</keyword>
<dbReference type="GO" id="GO:0016853">
    <property type="term" value="F:isomerase activity"/>
    <property type="evidence" value="ECO:0007669"/>
    <property type="project" value="UniProtKB-KW"/>
</dbReference>
<dbReference type="InterPro" id="IPR037401">
    <property type="entry name" value="SnoaL-like"/>
</dbReference>
<protein>
    <submittedName>
        <fullName evidence="2">Ketosteroid isomerase-like protein</fullName>
    </submittedName>
</protein>
<proteinExistence type="predicted"/>
<accession>A0A370FDV9</accession>
<dbReference type="Gene3D" id="3.10.450.50">
    <property type="match status" value="1"/>
</dbReference>
<dbReference type="InterPro" id="IPR032710">
    <property type="entry name" value="NTF2-like_dom_sf"/>
</dbReference>
<dbReference type="OrthoDB" id="1492465at2"/>
<dbReference type="Pfam" id="PF13577">
    <property type="entry name" value="SnoaL_4"/>
    <property type="match status" value="1"/>
</dbReference>
<sequence length="170" mass="19843">MTTTPDTELARLAAQVAQLQARLDRQDDLDAIRALRNRYHELVNEDEGPRLYELFAPDATVVYNGRPEVGGRDAIRRFFQDFPVQHARQFIHQHEIELRGDRGTGRSYMDGRPVSQGKSLYVVGRFDDEYIRLDGRWLFQRVVLTVHYMIEAAEHWEHLLPVQKKKEAAQ</sequence>
<dbReference type="AlphaFoldDB" id="A0A370FDV9"/>
<evidence type="ECO:0000259" key="1">
    <source>
        <dbReference type="Pfam" id="PF13577"/>
    </source>
</evidence>
<dbReference type="EMBL" id="QQAV01000005">
    <property type="protein sequence ID" value="RDI24225.1"/>
    <property type="molecule type" value="Genomic_DNA"/>
</dbReference>
<evidence type="ECO:0000313" key="2">
    <source>
        <dbReference type="EMBL" id="RDI24225.1"/>
    </source>
</evidence>
<dbReference type="Proteomes" id="UP000255265">
    <property type="component" value="Unassembled WGS sequence"/>
</dbReference>
<dbReference type="SUPFAM" id="SSF54427">
    <property type="entry name" value="NTF2-like"/>
    <property type="match status" value="1"/>
</dbReference>
<keyword evidence="2" id="KW-0413">Isomerase</keyword>
<feature type="domain" description="SnoaL-like" evidence="1">
    <location>
        <begin position="27"/>
        <end position="142"/>
    </location>
</feature>
<gene>
    <name evidence="2" type="ORF">DFR41_105140</name>
</gene>
<dbReference type="RefSeq" id="WP_114803225.1">
    <property type="nucleotide sequence ID" value="NZ_QQAV01000005.1"/>
</dbReference>
<reference evidence="2 3" key="1">
    <citation type="submission" date="2018-07" db="EMBL/GenBank/DDBJ databases">
        <title>Genomic Encyclopedia of Type Strains, Phase IV (KMG-IV): sequencing the most valuable type-strain genomes for metagenomic binning, comparative biology and taxonomic classification.</title>
        <authorList>
            <person name="Goeker M."/>
        </authorList>
    </citation>
    <scope>NUCLEOTIDE SEQUENCE [LARGE SCALE GENOMIC DNA]</scope>
    <source>
        <strain evidence="2 3">DSM 21352</strain>
    </source>
</reference>
<organism evidence="2 3">
    <name type="scientific">Pseudacidovorax intermedius</name>
    <dbReference type="NCBI Taxonomy" id="433924"/>
    <lineage>
        <taxon>Bacteria</taxon>
        <taxon>Pseudomonadati</taxon>
        <taxon>Pseudomonadota</taxon>
        <taxon>Betaproteobacteria</taxon>
        <taxon>Burkholderiales</taxon>
        <taxon>Comamonadaceae</taxon>
        <taxon>Pseudacidovorax</taxon>
    </lineage>
</organism>
<evidence type="ECO:0000313" key="3">
    <source>
        <dbReference type="Proteomes" id="UP000255265"/>
    </source>
</evidence>